<comment type="caution">
    <text evidence="2">The sequence shown here is derived from an EMBL/GenBank/DDBJ whole genome shotgun (WGS) entry which is preliminary data.</text>
</comment>
<gene>
    <name evidence="2" type="ORF">DUI87_24633</name>
</gene>
<keyword evidence="3" id="KW-1185">Reference proteome</keyword>
<keyword evidence="1" id="KW-0812">Transmembrane</keyword>
<reference evidence="2 3" key="1">
    <citation type="submission" date="2018-07" db="EMBL/GenBank/DDBJ databases">
        <title>A high quality draft genome assembly of the barn swallow (H. rustica rustica).</title>
        <authorList>
            <person name="Formenti G."/>
            <person name="Chiara M."/>
            <person name="Poveda L."/>
            <person name="Francoijs K.-J."/>
            <person name="Bonisoli-Alquati A."/>
            <person name="Canova L."/>
            <person name="Gianfranceschi L."/>
            <person name="Horner D.S."/>
            <person name="Saino N."/>
        </authorList>
    </citation>
    <scope>NUCLEOTIDE SEQUENCE [LARGE SCALE GENOMIC DNA]</scope>
    <source>
        <strain evidence="2">Chelidonia</strain>
        <tissue evidence="2">Blood</tissue>
    </source>
</reference>
<evidence type="ECO:0000313" key="2">
    <source>
        <dbReference type="EMBL" id="RMB99087.1"/>
    </source>
</evidence>
<evidence type="ECO:0000256" key="1">
    <source>
        <dbReference type="SAM" id="Phobius"/>
    </source>
</evidence>
<feature type="transmembrane region" description="Helical" evidence="1">
    <location>
        <begin position="91"/>
        <end position="109"/>
    </location>
</feature>
<keyword evidence="1" id="KW-0472">Membrane</keyword>
<organism evidence="2 3">
    <name type="scientific">Hirundo rustica rustica</name>
    <dbReference type="NCBI Taxonomy" id="333673"/>
    <lineage>
        <taxon>Eukaryota</taxon>
        <taxon>Metazoa</taxon>
        <taxon>Chordata</taxon>
        <taxon>Craniata</taxon>
        <taxon>Vertebrata</taxon>
        <taxon>Euteleostomi</taxon>
        <taxon>Archelosauria</taxon>
        <taxon>Archosauria</taxon>
        <taxon>Dinosauria</taxon>
        <taxon>Saurischia</taxon>
        <taxon>Theropoda</taxon>
        <taxon>Coelurosauria</taxon>
        <taxon>Aves</taxon>
        <taxon>Neognathae</taxon>
        <taxon>Neoaves</taxon>
        <taxon>Telluraves</taxon>
        <taxon>Australaves</taxon>
        <taxon>Passeriformes</taxon>
        <taxon>Sylvioidea</taxon>
        <taxon>Hirundinidae</taxon>
        <taxon>Hirundo</taxon>
    </lineage>
</organism>
<keyword evidence="1" id="KW-1133">Transmembrane helix</keyword>
<evidence type="ECO:0000313" key="3">
    <source>
        <dbReference type="Proteomes" id="UP000269221"/>
    </source>
</evidence>
<sequence>MFHSILGSYFGEKRAAPGAGVVEGHSDDSGAAVSLLEGKAGGAGPVGSVAYRLLPDISRHLWDPNGGLEEESFHATMRHRFPDPLYYYPPQILHIDSVILLLMILIGILQRPLGVC</sequence>
<accession>A0A3M0JD56</accession>
<dbReference type="OrthoDB" id="2333384at2759"/>
<proteinExistence type="predicted"/>
<dbReference type="Proteomes" id="UP000269221">
    <property type="component" value="Unassembled WGS sequence"/>
</dbReference>
<protein>
    <submittedName>
        <fullName evidence="2">Uncharacterized protein</fullName>
    </submittedName>
</protein>
<name>A0A3M0JD56_HIRRU</name>
<dbReference type="AlphaFoldDB" id="A0A3M0JD56"/>
<dbReference type="EMBL" id="QRBI01000151">
    <property type="protein sequence ID" value="RMB99087.1"/>
    <property type="molecule type" value="Genomic_DNA"/>
</dbReference>